<organism evidence="1 2">
    <name type="scientific">Limosilactobacillus vaginalis</name>
    <dbReference type="NCBI Taxonomy" id="1633"/>
    <lineage>
        <taxon>Bacteria</taxon>
        <taxon>Bacillati</taxon>
        <taxon>Bacillota</taxon>
        <taxon>Bacilli</taxon>
        <taxon>Lactobacillales</taxon>
        <taxon>Lactobacillaceae</taxon>
        <taxon>Limosilactobacillus</taxon>
    </lineage>
</organism>
<gene>
    <name evidence="1" type="ORF">L2504_06850</name>
</gene>
<dbReference type="RefSeq" id="WP_124031705.1">
    <property type="nucleotide sequence ID" value="NZ_CAKMAX010000006.1"/>
</dbReference>
<sequence length="82" mass="9468">MTELYLVTAHYKEPLWSYSKQFTNIAVLAKDKSQALKLAIPVFNSIKEEALMEDEWHSCTYSVKRIQVNRSHPEVLGSLDLL</sequence>
<comment type="caution">
    <text evidence="1">The sequence shown here is derived from an EMBL/GenBank/DDBJ whole genome shotgun (WGS) entry which is preliminary data.</text>
</comment>
<evidence type="ECO:0000313" key="1">
    <source>
        <dbReference type="EMBL" id="MCZ3781848.1"/>
    </source>
</evidence>
<dbReference type="EMBL" id="JAKHMS010000016">
    <property type="protein sequence ID" value="MCZ3781848.1"/>
    <property type="molecule type" value="Genomic_DNA"/>
</dbReference>
<evidence type="ECO:0000313" key="2">
    <source>
        <dbReference type="Proteomes" id="UP001527392"/>
    </source>
</evidence>
<reference evidence="1 2" key="1">
    <citation type="submission" date="2022-01" db="EMBL/GenBank/DDBJ databases">
        <title>VMRC isolate genome collection.</title>
        <authorList>
            <person name="France M."/>
            <person name="Rutt L."/>
            <person name="Humphrys M."/>
            <person name="Ravel J."/>
        </authorList>
    </citation>
    <scope>NUCLEOTIDE SEQUENCE [LARGE SCALE GENOMIC DNA]</scope>
    <source>
        <strain evidence="1 2">C0030B4</strain>
    </source>
</reference>
<proteinExistence type="predicted"/>
<accession>A0ABT4K867</accession>
<dbReference type="Proteomes" id="UP001527392">
    <property type="component" value="Unassembled WGS sequence"/>
</dbReference>
<keyword evidence="2" id="KW-1185">Reference proteome</keyword>
<name>A0ABT4K867_9LACO</name>
<protein>
    <submittedName>
        <fullName evidence="1">Uncharacterized protein</fullName>
    </submittedName>
</protein>